<dbReference type="InterPro" id="IPR036013">
    <property type="entry name" value="Band_7/SPFH_dom_sf"/>
</dbReference>
<dbReference type="PANTHER" id="PTHR42911">
    <property type="entry name" value="MODULATOR OF FTSH PROTEASE HFLC"/>
    <property type="match status" value="1"/>
</dbReference>
<comment type="similarity">
    <text evidence="2 3">Belongs to the band 7/mec-2 family. HflK subfamily.</text>
</comment>
<dbReference type="InterPro" id="IPR010201">
    <property type="entry name" value="HflK"/>
</dbReference>
<dbReference type="CDD" id="cd03404">
    <property type="entry name" value="SPFH_HflK"/>
    <property type="match status" value="1"/>
</dbReference>
<dbReference type="GO" id="GO:0008233">
    <property type="term" value="F:peptidase activity"/>
    <property type="evidence" value="ECO:0007669"/>
    <property type="project" value="UniProtKB-KW"/>
</dbReference>
<comment type="function">
    <text evidence="3">HflC and HflK could encode or regulate a protease.</text>
</comment>
<evidence type="ECO:0000256" key="1">
    <source>
        <dbReference type="ARBA" id="ARBA00004167"/>
    </source>
</evidence>
<comment type="subunit">
    <text evidence="3">HflC and HflK may interact to form a multimeric complex.</text>
</comment>
<dbReference type="InterPro" id="IPR001107">
    <property type="entry name" value="Band_7"/>
</dbReference>
<comment type="subcellular location">
    <subcellularLocation>
        <location evidence="1">Membrane</location>
        <topology evidence="1">Single-pass membrane protein</topology>
    </subcellularLocation>
</comment>
<evidence type="ECO:0000313" key="7">
    <source>
        <dbReference type="Proteomes" id="UP000316416"/>
    </source>
</evidence>
<feature type="domain" description="Band 7" evidence="5">
    <location>
        <begin position="70"/>
        <end position="230"/>
    </location>
</feature>
<evidence type="ECO:0000313" key="6">
    <source>
        <dbReference type="EMBL" id="QPG59624.1"/>
    </source>
</evidence>
<evidence type="ECO:0000256" key="3">
    <source>
        <dbReference type="RuleBase" id="RU364113"/>
    </source>
</evidence>
<name>A0ABX6VB80_9GAMM</name>
<dbReference type="SUPFAM" id="SSF117892">
    <property type="entry name" value="Band 7/SPFH domain"/>
    <property type="match status" value="1"/>
</dbReference>
<keyword evidence="6" id="KW-0378">Hydrolase</keyword>
<feature type="region of interest" description="Disordered" evidence="4">
    <location>
        <begin position="338"/>
        <end position="382"/>
    </location>
</feature>
<keyword evidence="3" id="KW-0472">Membrane</keyword>
<protein>
    <recommendedName>
        <fullName evidence="3">Protein HflK</fullName>
    </recommendedName>
</protein>
<dbReference type="GO" id="GO:0006508">
    <property type="term" value="P:proteolysis"/>
    <property type="evidence" value="ECO:0007669"/>
    <property type="project" value="UniProtKB-KW"/>
</dbReference>
<sequence>MAWNEPGNKGNKDPWGNKSGNDKGPPDLDEVFRNFSKRFGGGKGNGNGPKVSSFGLIIVLGIAIVVWGLSGFYTVKEAEKGVALRFGQYIGQVDPGLQWKATFIDEVFPVNVSTVRSIPASGSMLTADENVVLVELDVQYRVTDAYNFLFSAVDANASLREATDSALRYVVGHNKMDDILTTGRDQIRRDTWAEVERIIEPYKLGINIVDVNFLPARPPEEVKNAFDDAISAQEDEQRFIREAEAYARAIEPKARGQVQRMEQQANAYKQREILEARGKVASFELLLPEYQLAPEVTRERLYLDAMQEVMSGTSKVLLDAKNSGNMMYLPLDKLMQKNQADSKPRNVSSNSTTSSSTNYGSSSNTSIPLDTRPTRGERQGRN</sequence>
<keyword evidence="6" id="KW-0645">Protease</keyword>
<reference evidence="6" key="1">
    <citation type="submission" date="2021-07" db="EMBL/GenBank/DDBJ databases">
        <title>Shewanella sp. YLB-07 whole genome sequence.</title>
        <authorList>
            <person name="Yu L."/>
        </authorList>
    </citation>
    <scope>NUCLEOTIDE SEQUENCE</scope>
    <source>
        <strain evidence="6">YLB-08</strain>
    </source>
</reference>
<keyword evidence="3" id="KW-0812">Transmembrane</keyword>
<gene>
    <name evidence="6" type="primary">hflK</name>
    <name evidence="6" type="ORF">FM038_021260</name>
</gene>
<organism evidence="6 7">
    <name type="scientific">Shewanella eurypsychrophilus</name>
    <dbReference type="NCBI Taxonomy" id="2593656"/>
    <lineage>
        <taxon>Bacteria</taxon>
        <taxon>Pseudomonadati</taxon>
        <taxon>Pseudomonadota</taxon>
        <taxon>Gammaproteobacteria</taxon>
        <taxon>Alteromonadales</taxon>
        <taxon>Shewanellaceae</taxon>
        <taxon>Shewanella</taxon>
    </lineage>
</organism>
<dbReference type="Pfam" id="PF12221">
    <property type="entry name" value="HflK_N"/>
    <property type="match status" value="1"/>
</dbReference>
<feature type="compositionally biased region" description="Low complexity" evidence="4">
    <location>
        <begin position="346"/>
        <end position="366"/>
    </location>
</feature>
<keyword evidence="7" id="KW-1185">Reference proteome</keyword>
<dbReference type="SMART" id="SM00244">
    <property type="entry name" value="PHB"/>
    <property type="match status" value="1"/>
</dbReference>
<evidence type="ECO:0000256" key="2">
    <source>
        <dbReference type="ARBA" id="ARBA00006971"/>
    </source>
</evidence>
<dbReference type="PANTHER" id="PTHR42911:SF1">
    <property type="entry name" value="MODULATOR OF FTSH PROTEASE HFLC"/>
    <property type="match status" value="1"/>
</dbReference>
<feature type="region of interest" description="Disordered" evidence="4">
    <location>
        <begin position="1"/>
        <end position="27"/>
    </location>
</feature>
<feature type="transmembrane region" description="Helical" evidence="3">
    <location>
        <begin position="54"/>
        <end position="75"/>
    </location>
</feature>
<dbReference type="RefSeq" id="WP_142873944.1">
    <property type="nucleotide sequence ID" value="NZ_CP045503.2"/>
</dbReference>
<dbReference type="Proteomes" id="UP000316416">
    <property type="component" value="Chromosome"/>
</dbReference>
<proteinExistence type="inferred from homology"/>
<dbReference type="EMBL" id="CP045503">
    <property type="protein sequence ID" value="QPG59624.1"/>
    <property type="molecule type" value="Genomic_DNA"/>
</dbReference>
<dbReference type="Pfam" id="PF01145">
    <property type="entry name" value="Band_7"/>
    <property type="match status" value="1"/>
</dbReference>
<accession>A0ABX6VB80</accession>
<dbReference type="Gene3D" id="3.30.479.30">
    <property type="entry name" value="Band 7 domain"/>
    <property type="match status" value="1"/>
</dbReference>
<keyword evidence="3" id="KW-1133">Transmembrane helix</keyword>
<evidence type="ECO:0000256" key="4">
    <source>
        <dbReference type="SAM" id="MobiDB-lite"/>
    </source>
</evidence>
<dbReference type="InterPro" id="IPR020980">
    <property type="entry name" value="Membrane_HflK_N"/>
</dbReference>
<evidence type="ECO:0000259" key="5">
    <source>
        <dbReference type="SMART" id="SM00244"/>
    </source>
</evidence>
<feature type="compositionally biased region" description="Basic and acidic residues" evidence="4">
    <location>
        <begin position="372"/>
        <end position="382"/>
    </location>
</feature>
<dbReference type="NCBIfam" id="TIGR01933">
    <property type="entry name" value="hflK"/>
    <property type="match status" value="1"/>
</dbReference>